<reference evidence="4 5" key="1">
    <citation type="submission" date="2024-07" db="EMBL/GenBank/DDBJ databases">
        <title>Section-level genome sequencing and comparative genomics of Aspergillus sections Usti and Cavernicolus.</title>
        <authorList>
            <consortium name="Lawrence Berkeley National Laboratory"/>
            <person name="Nybo J.L."/>
            <person name="Vesth T.C."/>
            <person name="Theobald S."/>
            <person name="Frisvad J.C."/>
            <person name="Larsen T.O."/>
            <person name="Kjaerboelling I."/>
            <person name="Rothschild-Mancinelli K."/>
            <person name="Lyhne E.K."/>
            <person name="Kogle M.E."/>
            <person name="Barry K."/>
            <person name="Clum A."/>
            <person name="Na H."/>
            <person name="Ledsgaard L."/>
            <person name="Lin J."/>
            <person name="Lipzen A."/>
            <person name="Kuo A."/>
            <person name="Riley R."/>
            <person name="Mondo S."/>
            <person name="Labutti K."/>
            <person name="Haridas S."/>
            <person name="Pangalinan J."/>
            <person name="Salamov A.A."/>
            <person name="Simmons B.A."/>
            <person name="Magnuson J.K."/>
            <person name="Chen J."/>
            <person name="Drula E."/>
            <person name="Henrissat B."/>
            <person name="Wiebenga A."/>
            <person name="Lubbers R.J."/>
            <person name="Gomes A.C."/>
            <person name="Macurrencykelacurrency M.R."/>
            <person name="Stajich J."/>
            <person name="Grigoriev I.V."/>
            <person name="Mortensen U.H."/>
            <person name="De Vries R.P."/>
            <person name="Baker S.E."/>
            <person name="Andersen M.R."/>
        </authorList>
    </citation>
    <scope>NUCLEOTIDE SEQUENCE [LARGE SCALE GENOMIC DNA]</scope>
    <source>
        <strain evidence="4 5">CBS 449.75</strain>
    </source>
</reference>
<evidence type="ECO:0000313" key="5">
    <source>
        <dbReference type="Proteomes" id="UP001610432"/>
    </source>
</evidence>
<dbReference type="InterPro" id="IPR050523">
    <property type="entry name" value="AKR_Detox_Biosynth"/>
</dbReference>
<dbReference type="Proteomes" id="UP001610432">
    <property type="component" value="Unassembled WGS sequence"/>
</dbReference>
<comment type="caution">
    <text evidence="4">The sequence shown here is derived from an EMBL/GenBank/DDBJ whole genome shotgun (WGS) entry which is preliminary data.</text>
</comment>
<comment type="similarity">
    <text evidence="2">Belongs to the aldo/keto reductase family. Aldo/keto reductase 2 subfamily.</text>
</comment>
<dbReference type="PANTHER" id="PTHR43364:SF4">
    <property type="entry name" value="NAD(P)-LINKED OXIDOREDUCTASE SUPERFAMILY PROTEIN"/>
    <property type="match status" value="1"/>
</dbReference>
<dbReference type="Gene3D" id="3.20.20.100">
    <property type="entry name" value="NADP-dependent oxidoreductase domain"/>
    <property type="match status" value="1"/>
</dbReference>
<organism evidence="4 5">
    <name type="scientific">Aspergillus lucknowensis</name>
    <dbReference type="NCBI Taxonomy" id="176173"/>
    <lineage>
        <taxon>Eukaryota</taxon>
        <taxon>Fungi</taxon>
        <taxon>Dikarya</taxon>
        <taxon>Ascomycota</taxon>
        <taxon>Pezizomycotina</taxon>
        <taxon>Eurotiomycetes</taxon>
        <taxon>Eurotiomycetidae</taxon>
        <taxon>Eurotiales</taxon>
        <taxon>Aspergillaceae</taxon>
        <taxon>Aspergillus</taxon>
        <taxon>Aspergillus subgen. Nidulantes</taxon>
    </lineage>
</organism>
<dbReference type="PANTHER" id="PTHR43364">
    <property type="entry name" value="NADH-SPECIFIC METHYLGLYOXAL REDUCTASE-RELATED"/>
    <property type="match status" value="1"/>
</dbReference>
<name>A0ABR4LFF7_9EURO</name>
<accession>A0ABR4LFF7</accession>
<dbReference type="CDD" id="cd19075">
    <property type="entry name" value="AKR_AKR7A1-5"/>
    <property type="match status" value="1"/>
</dbReference>
<gene>
    <name evidence="4" type="ORF">BJX67DRAFT_390722</name>
</gene>
<evidence type="ECO:0000259" key="3">
    <source>
        <dbReference type="Pfam" id="PF00248"/>
    </source>
</evidence>
<evidence type="ECO:0000256" key="1">
    <source>
        <dbReference type="ARBA" id="ARBA00023002"/>
    </source>
</evidence>
<proteinExistence type="inferred from homology"/>
<evidence type="ECO:0000313" key="4">
    <source>
        <dbReference type="EMBL" id="KAL2863275.1"/>
    </source>
</evidence>
<dbReference type="GeneID" id="98149744"/>
<keyword evidence="1" id="KW-0560">Oxidoreductase</keyword>
<keyword evidence="5" id="KW-1185">Reference proteome</keyword>
<sequence>MSPVELVFGAFAFADPTSFEGFEKQKEALDVLAAEGVTLIDTATVYGESESVLGSLDAAKTHAIDSKFPGAFGPAPATKENIIKTAEDGLAKLKADHVLAPLKKLRSSRYEVYYLHAPDRNVPLETQLEAINTLYESGKFKRFGLSNYLASEVEDVVRIAKENNWILPTVYQGNYSAIARRAENELLPTLRKHGIQFYAYSPGAGGFLAKSVESLVQSDGGRWDPTTFVGGLYHKLYNRPALVEGLRLWETIAREAGVSGIELAYRWVIHNSGLRGEYGDKVVIGGRNLAQVKSTLALAKKGPLDGGVARRIDEVWKIVEGESPLDNFNA</sequence>
<dbReference type="RefSeq" id="XP_070882254.1">
    <property type="nucleotide sequence ID" value="XM_071034672.1"/>
</dbReference>
<dbReference type="Pfam" id="PF00248">
    <property type="entry name" value="Aldo_ket_red"/>
    <property type="match status" value="1"/>
</dbReference>
<dbReference type="InterPro" id="IPR036812">
    <property type="entry name" value="NAD(P)_OxRdtase_dom_sf"/>
</dbReference>
<evidence type="ECO:0000256" key="2">
    <source>
        <dbReference type="ARBA" id="ARBA00038157"/>
    </source>
</evidence>
<dbReference type="EMBL" id="JBFXLQ010000054">
    <property type="protein sequence ID" value="KAL2863275.1"/>
    <property type="molecule type" value="Genomic_DNA"/>
</dbReference>
<protein>
    <submittedName>
        <fullName evidence="4">NADP-dependent oxidoreductase domain-containing protein</fullName>
    </submittedName>
</protein>
<dbReference type="InterPro" id="IPR023210">
    <property type="entry name" value="NADP_OxRdtase_dom"/>
</dbReference>
<feature type="domain" description="NADP-dependent oxidoreductase" evidence="3">
    <location>
        <begin position="5"/>
        <end position="316"/>
    </location>
</feature>
<dbReference type="SUPFAM" id="SSF51430">
    <property type="entry name" value="NAD(P)-linked oxidoreductase"/>
    <property type="match status" value="1"/>
</dbReference>